<dbReference type="PANTHER" id="PTHR42820">
    <property type="entry name" value="SHORT-CHAIN DEHYDROGENASE REDUCTASE"/>
    <property type="match status" value="1"/>
</dbReference>
<comment type="caution">
    <text evidence="1">The sequence shown here is derived from an EMBL/GenBank/DDBJ whole genome shotgun (WGS) entry which is preliminary data.</text>
</comment>
<proteinExistence type="predicted"/>
<dbReference type="PANTHER" id="PTHR42820:SF1">
    <property type="entry name" value="SHORT-CHAIN DEHYDROGENASE_REDUCTASE FAMILY PROTEIN"/>
    <property type="match status" value="1"/>
</dbReference>
<keyword evidence="2" id="KW-1185">Reference proteome</keyword>
<dbReference type="Pfam" id="PF00106">
    <property type="entry name" value="adh_short"/>
    <property type="match status" value="1"/>
</dbReference>
<evidence type="ECO:0000313" key="2">
    <source>
        <dbReference type="Proteomes" id="UP001189429"/>
    </source>
</evidence>
<dbReference type="InterPro" id="IPR036291">
    <property type="entry name" value="NAD(P)-bd_dom_sf"/>
</dbReference>
<name>A0ABN9SQ90_9DINO</name>
<dbReference type="SUPFAM" id="SSF51735">
    <property type="entry name" value="NAD(P)-binding Rossmann-fold domains"/>
    <property type="match status" value="1"/>
</dbReference>
<organism evidence="1 2">
    <name type="scientific">Prorocentrum cordatum</name>
    <dbReference type="NCBI Taxonomy" id="2364126"/>
    <lineage>
        <taxon>Eukaryota</taxon>
        <taxon>Sar</taxon>
        <taxon>Alveolata</taxon>
        <taxon>Dinophyceae</taxon>
        <taxon>Prorocentrales</taxon>
        <taxon>Prorocentraceae</taxon>
        <taxon>Prorocentrum</taxon>
    </lineage>
</organism>
<protein>
    <submittedName>
        <fullName evidence="1">Uncharacterized protein</fullName>
    </submittedName>
</protein>
<reference evidence="1" key="1">
    <citation type="submission" date="2023-10" db="EMBL/GenBank/DDBJ databases">
        <authorList>
            <person name="Chen Y."/>
            <person name="Shah S."/>
            <person name="Dougan E. K."/>
            <person name="Thang M."/>
            <person name="Chan C."/>
        </authorList>
    </citation>
    <scope>NUCLEOTIDE SEQUENCE [LARGE SCALE GENOMIC DNA]</scope>
</reference>
<dbReference type="Gene3D" id="3.40.50.720">
    <property type="entry name" value="NAD(P)-binding Rossmann-like Domain"/>
    <property type="match status" value="1"/>
</dbReference>
<accession>A0ABN9SQ90</accession>
<sequence length="100" mass="9503">MAALAAAGSAPEVAALAAAGSFAGRVALVSGGGGGIGRAAALAFAREGASVAVADVDLALAEETCSLAGGAPGRAVPFRCDVAAAEEARKKRHSIAQGIE</sequence>
<dbReference type="InterPro" id="IPR002347">
    <property type="entry name" value="SDR_fam"/>
</dbReference>
<dbReference type="EMBL" id="CAUYUJ010012492">
    <property type="protein sequence ID" value="CAK0834058.1"/>
    <property type="molecule type" value="Genomic_DNA"/>
</dbReference>
<evidence type="ECO:0000313" key="1">
    <source>
        <dbReference type="EMBL" id="CAK0834058.1"/>
    </source>
</evidence>
<dbReference type="Proteomes" id="UP001189429">
    <property type="component" value="Unassembled WGS sequence"/>
</dbReference>
<gene>
    <name evidence="1" type="ORF">PCOR1329_LOCUS31577</name>
</gene>